<organism evidence="1 2">
    <name type="scientific">Leptolyngbya foveolarum</name>
    <dbReference type="NCBI Taxonomy" id="47253"/>
    <lineage>
        <taxon>Bacteria</taxon>
        <taxon>Bacillati</taxon>
        <taxon>Cyanobacteriota</taxon>
        <taxon>Cyanophyceae</taxon>
        <taxon>Leptolyngbyales</taxon>
        <taxon>Leptolyngbyaceae</taxon>
        <taxon>Leptolyngbya group</taxon>
        <taxon>Leptolyngbya</taxon>
    </lineage>
</organism>
<dbReference type="Proteomes" id="UP000249354">
    <property type="component" value="Unassembled WGS sequence"/>
</dbReference>
<gene>
    <name evidence="1" type="ORF">DCF25_11105</name>
</gene>
<evidence type="ECO:0000313" key="2">
    <source>
        <dbReference type="Proteomes" id="UP000249354"/>
    </source>
</evidence>
<accession>A0A2W4UKN7</accession>
<comment type="caution">
    <text evidence="1">The sequence shown here is derived from an EMBL/GenBank/DDBJ whole genome shotgun (WGS) entry which is preliminary data.</text>
</comment>
<evidence type="ECO:0000313" key="1">
    <source>
        <dbReference type="EMBL" id="PZO17529.1"/>
    </source>
</evidence>
<reference evidence="1 2" key="2">
    <citation type="submission" date="2018-06" db="EMBL/GenBank/DDBJ databases">
        <title>Metagenomic assembly of (sub)arctic Cyanobacteria and their associated microbiome from non-axenic cultures.</title>
        <authorList>
            <person name="Baurain D."/>
        </authorList>
    </citation>
    <scope>NUCLEOTIDE SEQUENCE [LARGE SCALE GENOMIC DNA]</scope>
    <source>
        <strain evidence="1">ULC129bin1</strain>
    </source>
</reference>
<reference evidence="2" key="1">
    <citation type="submission" date="2018-04" db="EMBL/GenBank/DDBJ databases">
        <authorList>
            <person name="Cornet L."/>
        </authorList>
    </citation>
    <scope>NUCLEOTIDE SEQUENCE [LARGE SCALE GENOMIC DNA]</scope>
</reference>
<name>A0A2W4UKN7_9CYAN</name>
<dbReference type="AlphaFoldDB" id="A0A2W4UKN7"/>
<dbReference type="EMBL" id="QBMC01000067">
    <property type="protein sequence ID" value="PZO17529.1"/>
    <property type="molecule type" value="Genomic_DNA"/>
</dbReference>
<sequence>MAYTTAQLLDILDAEMKAAVRGDRQLLNDDRRLDNPVITKAIGPQKLSQIYAFQDFRDQIHQYQIVEGVSGIVWRECKFQGRSVRFPEIHPQLTATAEDKLRLGAAKGAVIAFWRASIAGLRLWRATNPPELIDIERVEKLIEKAEWADVEATRDELYLLLCWGNPKESYYAWAYPDSGCDRIIATLQTPSGIKV</sequence>
<protein>
    <submittedName>
        <fullName evidence="1">Uncharacterized protein</fullName>
    </submittedName>
</protein>
<proteinExistence type="predicted"/>